<dbReference type="PIRSF" id="PIRSF001365">
    <property type="entry name" value="DHDPS"/>
    <property type="match status" value="1"/>
</dbReference>
<evidence type="ECO:0000256" key="2">
    <source>
        <dbReference type="PIRNR" id="PIRNR001365"/>
    </source>
</evidence>
<evidence type="ECO:0000256" key="1">
    <source>
        <dbReference type="ARBA" id="ARBA00023239"/>
    </source>
</evidence>
<evidence type="ECO:0000313" key="3">
    <source>
        <dbReference type="EMBL" id="MFB9211459.1"/>
    </source>
</evidence>
<dbReference type="InterPro" id="IPR002220">
    <property type="entry name" value="DapA-like"/>
</dbReference>
<dbReference type="PANTHER" id="PTHR42849:SF1">
    <property type="entry name" value="N-ACETYLNEURAMINATE LYASE"/>
    <property type="match status" value="1"/>
</dbReference>
<dbReference type="Gene3D" id="3.20.20.70">
    <property type="entry name" value="Aldolase class I"/>
    <property type="match status" value="1"/>
</dbReference>
<dbReference type="SUPFAM" id="SSF51569">
    <property type="entry name" value="Aldolase"/>
    <property type="match status" value="1"/>
</dbReference>
<reference evidence="3 4" key="1">
    <citation type="submission" date="2024-09" db="EMBL/GenBank/DDBJ databases">
        <authorList>
            <person name="Sun Q."/>
            <person name="Mori K."/>
        </authorList>
    </citation>
    <scope>NUCLEOTIDE SEQUENCE [LARGE SCALE GENOMIC DNA]</scope>
    <source>
        <strain evidence="3 4">CECT 7682</strain>
    </source>
</reference>
<dbReference type="InterPro" id="IPR013785">
    <property type="entry name" value="Aldolase_TIM"/>
</dbReference>
<dbReference type="CDD" id="cd00408">
    <property type="entry name" value="DHDPS-like"/>
    <property type="match status" value="1"/>
</dbReference>
<dbReference type="EMBL" id="JBHMEW010000049">
    <property type="protein sequence ID" value="MFB9211459.1"/>
    <property type="molecule type" value="Genomic_DNA"/>
</dbReference>
<dbReference type="PANTHER" id="PTHR42849">
    <property type="entry name" value="N-ACETYLNEURAMINATE LYASE"/>
    <property type="match status" value="1"/>
</dbReference>
<keyword evidence="4" id="KW-1185">Reference proteome</keyword>
<protein>
    <submittedName>
        <fullName evidence="3">Dihydrodipicolinate synthase family protein</fullName>
    </submittedName>
</protein>
<dbReference type="Pfam" id="PF00701">
    <property type="entry name" value="DHDPS"/>
    <property type="match status" value="1"/>
</dbReference>
<keyword evidence="1 2" id="KW-0456">Lyase</keyword>
<dbReference type="Proteomes" id="UP001589654">
    <property type="component" value="Unassembled WGS sequence"/>
</dbReference>
<comment type="caution">
    <text evidence="3">The sequence shown here is derived from an EMBL/GenBank/DDBJ whole genome shotgun (WGS) entry which is preliminary data.</text>
</comment>
<name>A0ABV5J3R1_9BACT</name>
<dbReference type="SMART" id="SM01130">
    <property type="entry name" value="DHDPS"/>
    <property type="match status" value="1"/>
</dbReference>
<proteinExistence type="inferred from homology"/>
<dbReference type="RefSeq" id="WP_290247765.1">
    <property type="nucleotide sequence ID" value="NZ_JAUFQT010000001.1"/>
</dbReference>
<evidence type="ECO:0000313" key="4">
    <source>
        <dbReference type="Proteomes" id="UP001589654"/>
    </source>
</evidence>
<dbReference type="PRINTS" id="PR00146">
    <property type="entry name" value="DHPICSNTHASE"/>
</dbReference>
<gene>
    <name evidence="3" type="ORF">ACFFUR_06565</name>
</gene>
<sequence length="301" mass="33457">MMNKKYKGVVVPMVTPLTTKGEIDREAVACIMAQFAQNNISPLVLGTTGESASFSEKESLEMLDATLEAKADGQQVYAGLVSNEVADQNRRGKLYLDKGVDVVVATLPGYYKLNEGQMKAHFERLADELQGPLMVYNIKATTQMSIPLSVIAELSHHPHIWGLKDSERDLERLGESIQEYQDREDFSFFCGWGAQSAFSLKIGADGIVPSTGNIVPEMYKALYAAAQKGDQETASRFQDLTDQVARIYQGEKSLGESLAALKLMMNDKGWCQPYMKPPLSLLPKEEAEEVVHQWKSFYITN</sequence>
<accession>A0ABV5J3R1</accession>
<comment type="similarity">
    <text evidence="2">Belongs to the DapA family.</text>
</comment>
<organism evidence="3 4">
    <name type="scientific">Echinicola jeungdonensis</name>
    <dbReference type="NCBI Taxonomy" id="709343"/>
    <lineage>
        <taxon>Bacteria</taxon>
        <taxon>Pseudomonadati</taxon>
        <taxon>Bacteroidota</taxon>
        <taxon>Cytophagia</taxon>
        <taxon>Cytophagales</taxon>
        <taxon>Cyclobacteriaceae</taxon>
        <taxon>Echinicola</taxon>
    </lineage>
</organism>